<feature type="transmembrane region" description="Helical" evidence="5">
    <location>
        <begin position="20"/>
        <end position="40"/>
    </location>
</feature>
<keyword evidence="2 5" id="KW-0812">Transmembrane</keyword>
<reference evidence="6" key="1">
    <citation type="journal article" date="2014" name="Front. Microbiol.">
        <title>High frequency of phylogenetically diverse reductive dehalogenase-homologous genes in deep subseafloor sedimentary metagenomes.</title>
        <authorList>
            <person name="Kawai M."/>
            <person name="Futagami T."/>
            <person name="Toyoda A."/>
            <person name="Takaki Y."/>
            <person name="Nishi S."/>
            <person name="Hori S."/>
            <person name="Arai W."/>
            <person name="Tsubouchi T."/>
            <person name="Morono Y."/>
            <person name="Uchiyama I."/>
            <person name="Ito T."/>
            <person name="Fujiyama A."/>
            <person name="Inagaki F."/>
            <person name="Takami H."/>
        </authorList>
    </citation>
    <scope>NUCLEOTIDE SEQUENCE</scope>
    <source>
        <strain evidence="6">Expedition CK06-06</strain>
    </source>
</reference>
<evidence type="ECO:0000256" key="5">
    <source>
        <dbReference type="SAM" id="Phobius"/>
    </source>
</evidence>
<feature type="non-terminal residue" evidence="6">
    <location>
        <position position="1"/>
    </location>
</feature>
<keyword evidence="4 5" id="KW-0472">Membrane</keyword>
<feature type="non-terminal residue" evidence="6">
    <location>
        <position position="87"/>
    </location>
</feature>
<organism evidence="6">
    <name type="scientific">marine sediment metagenome</name>
    <dbReference type="NCBI Taxonomy" id="412755"/>
    <lineage>
        <taxon>unclassified sequences</taxon>
        <taxon>metagenomes</taxon>
        <taxon>ecological metagenomes</taxon>
    </lineage>
</organism>
<evidence type="ECO:0000256" key="2">
    <source>
        <dbReference type="ARBA" id="ARBA00022692"/>
    </source>
</evidence>
<sequence length="87" mass="9977">TFFRPGFNSEMLIKIIKSSYPYALLSMFMIIYVRIDSVMLERMLDDGGVQAGIYAQSYRILDAASMMGYLFAGILLPMFSKMIKQKQ</sequence>
<keyword evidence="3 5" id="KW-1133">Transmembrane helix</keyword>
<name>X1UJB2_9ZZZZ</name>
<dbReference type="GO" id="GO:0016020">
    <property type="term" value="C:membrane"/>
    <property type="evidence" value="ECO:0007669"/>
    <property type="project" value="UniProtKB-SubCell"/>
</dbReference>
<gene>
    <name evidence="6" type="ORF">S12H4_62290</name>
</gene>
<dbReference type="InterPro" id="IPR002797">
    <property type="entry name" value="Polysacc_synth"/>
</dbReference>
<protein>
    <submittedName>
        <fullName evidence="6">Uncharacterized protein</fullName>
    </submittedName>
</protein>
<proteinExistence type="predicted"/>
<evidence type="ECO:0000256" key="4">
    <source>
        <dbReference type="ARBA" id="ARBA00023136"/>
    </source>
</evidence>
<comment type="subcellular location">
    <subcellularLocation>
        <location evidence="1">Membrane</location>
        <topology evidence="1">Multi-pass membrane protein</topology>
    </subcellularLocation>
</comment>
<feature type="transmembrane region" description="Helical" evidence="5">
    <location>
        <begin position="60"/>
        <end position="79"/>
    </location>
</feature>
<evidence type="ECO:0000256" key="3">
    <source>
        <dbReference type="ARBA" id="ARBA00022989"/>
    </source>
</evidence>
<dbReference type="AlphaFoldDB" id="X1UJB2"/>
<evidence type="ECO:0000313" key="6">
    <source>
        <dbReference type="EMBL" id="GAJ17609.1"/>
    </source>
</evidence>
<dbReference type="Pfam" id="PF01943">
    <property type="entry name" value="Polysacc_synt"/>
    <property type="match status" value="1"/>
</dbReference>
<comment type="caution">
    <text evidence="6">The sequence shown here is derived from an EMBL/GenBank/DDBJ whole genome shotgun (WGS) entry which is preliminary data.</text>
</comment>
<dbReference type="EMBL" id="BARW01041718">
    <property type="protein sequence ID" value="GAJ17609.1"/>
    <property type="molecule type" value="Genomic_DNA"/>
</dbReference>
<accession>X1UJB2</accession>
<evidence type="ECO:0000256" key="1">
    <source>
        <dbReference type="ARBA" id="ARBA00004141"/>
    </source>
</evidence>